<evidence type="ECO:0000256" key="2">
    <source>
        <dbReference type="ARBA" id="ARBA00023006"/>
    </source>
</evidence>
<reference evidence="3" key="1">
    <citation type="submission" date="2015-04" db="EMBL/GenBank/DDBJ databases">
        <title>The genome sequence of the plant pathogenic Rhizarian Plasmodiophora brassicae reveals insights in its biotrophic life cycle and the origin of chitin synthesis.</title>
        <authorList>
            <person name="Schwelm A."/>
            <person name="Fogelqvist J."/>
            <person name="Knaust A."/>
            <person name="Julke S."/>
            <person name="Lilja T."/>
            <person name="Dhandapani V."/>
            <person name="Bonilla-Rosso G."/>
            <person name="Karlsson M."/>
            <person name="Shevchenko A."/>
            <person name="Choi S.R."/>
            <person name="Kim H.G."/>
            <person name="Park J.Y."/>
            <person name="Lim Y.P."/>
            <person name="Ludwig-Muller J."/>
            <person name="Dixelius C."/>
        </authorList>
    </citation>
    <scope>NUCLEOTIDE SEQUENCE</scope>
    <source>
        <tissue evidence="3">Potato root galls</tissue>
    </source>
</reference>
<dbReference type="AlphaFoldDB" id="A0A0H5QSX2"/>
<dbReference type="GO" id="GO:0019787">
    <property type="term" value="F:ubiquitin-like protein transferase activity"/>
    <property type="evidence" value="ECO:0007669"/>
    <property type="project" value="InterPro"/>
</dbReference>
<evidence type="ECO:0000256" key="1">
    <source>
        <dbReference type="ARBA" id="ARBA00022786"/>
    </source>
</evidence>
<keyword evidence="1" id="KW-0833">Ubl conjugation pathway</keyword>
<dbReference type="EMBL" id="HACM01004219">
    <property type="protein sequence ID" value="CRZ04661.1"/>
    <property type="molecule type" value="Transcribed_RNA"/>
</dbReference>
<dbReference type="InterPro" id="IPR007135">
    <property type="entry name" value="Atg3/Atg10"/>
</dbReference>
<evidence type="ECO:0000313" key="3">
    <source>
        <dbReference type="EMBL" id="CRZ04661.1"/>
    </source>
</evidence>
<name>A0A0H5QSX2_9EUKA</name>
<organism evidence="3">
    <name type="scientific">Spongospora subterranea</name>
    <dbReference type="NCBI Taxonomy" id="70186"/>
    <lineage>
        <taxon>Eukaryota</taxon>
        <taxon>Sar</taxon>
        <taxon>Rhizaria</taxon>
        <taxon>Endomyxa</taxon>
        <taxon>Phytomyxea</taxon>
        <taxon>Plasmodiophorida</taxon>
        <taxon>Plasmodiophoridae</taxon>
        <taxon>Spongospora</taxon>
    </lineage>
</organism>
<accession>A0A0H5QSX2</accession>
<dbReference type="GO" id="GO:0006914">
    <property type="term" value="P:autophagy"/>
    <property type="evidence" value="ECO:0007669"/>
    <property type="project" value="UniProtKB-KW"/>
</dbReference>
<sequence>MSMKAVKQLLGEVAALRPSMISQTVHPQTKQICYFVHPCNTANLIDSIISTALEQHGSQLLDDHPQIYLRCFISIMQSYVHLPDVVTQILQDSTQLECSR</sequence>
<dbReference type="Pfam" id="PF03987">
    <property type="entry name" value="Autophagy_act_C"/>
    <property type="match status" value="1"/>
</dbReference>
<dbReference type="Gene3D" id="3.30.1460.50">
    <property type="match status" value="1"/>
</dbReference>
<protein>
    <submittedName>
        <fullName evidence="3">Uncharacterized protein</fullName>
    </submittedName>
</protein>
<keyword evidence="2" id="KW-0072">Autophagy</keyword>
<proteinExistence type="predicted"/>